<dbReference type="PROSITE" id="PS01081">
    <property type="entry name" value="HTH_TETR_1"/>
    <property type="match status" value="1"/>
</dbReference>
<evidence type="ECO:0000313" key="8">
    <source>
        <dbReference type="Proteomes" id="UP001302257"/>
    </source>
</evidence>
<accession>A0ABZ0AXA0</accession>
<keyword evidence="4" id="KW-0804">Transcription</keyword>
<reference evidence="7 8" key="1">
    <citation type="submission" date="2023-08" db="EMBL/GenBank/DDBJ databases">
        <title>Rhodoferax potami sp. nov. and Rhodoferax mekongensis sp. nov., isolated from the Mekong River in Thailand.</title>
        <authorList>
            <person name="Kitikhun S."/>
            <person name="Charoenyingcharoen P."/>
            <person name="Siriarchawattana P."/>
            <person name="Likhitrattanapisal S."/>
            <person name="Nilsakha T."/>
            <person name="Chanpet A."/>
            <person name="Rattanawaree P."/>
            <person name="Ingsriswang S."/>
        </authorList>
    </citation>
    <scope>NUCLEOTIDE SEQUENCE [LARGE SCALE GENOMIC DNA]</scope>
    <source>
        <strain evidence="7 8">TBRC 17307</strain>
    </source>
</reference>
<evidence type="ECO:0000259" key="6">
    <source>
        <dbReference type="PROSITE" id="PS50977"/>
    </source>
</evidence>
<dbReference type="InterPro" id="IPR023772">
    <property type="entry name" value="DNA-bd_HTH_TetR-type_CS"/>
</dbReference>
<gene>
    <name evidence="7" type="ORF">RAN89_15280</name>
</gene>
<keyword evidence="3 5" id="KW-0238">DNA-binding</keyword>
<proteinExistence type="predicted"/>
<dbReference type="Pfam" id="PF00440">
    <property type="entry name" value="TetR_N"/>
    <property type="match status" value="1"/>
</dbReference>
<keyword evidence="1" id="KW-0678">Repressor</keyword>
<dbReference type="Gene3D" id="1.10.357.10">
    <property type="entry name" value="Tetracycline Repressor, domain 2"/>
    <property type="match status" value="1"/>
</dbReference>
<dbReference type="InterPro" id="IPR009057">
    <property type="entry name" value="Homeodomain-like_sf"/>
</dbReference>
<dbReference type="Proteomes" id="UP001302257">
    <property type="component" value="Chromosome"/>
</dbReference>
<evidence type="ECO:0000256" key="4">
    <source>
        <dbReference type="ARBA" id="ARBA00023163"/>
    </source>
</evidence>
<dbReference type="PRINTS" id="PR00455">
    <property type="entry name" value="HTHTETR"/>
</dbReference>
<feature type="DNA-binding region" description="H-T-H motif" evidence="5">
    <location>
        <begin position="33"/>
        <end position="52"/>
    </location>
</feature>
<evidence type="ECO:0000256" key="5">
    <source>
        <dbReference type="PROSITE-ProRule" id="PRU00335"/>
    </source>
</evidence>
<dbReference type="SUPFAM" id="SSF46689">
    <property type="entry name" value="Homeodomain-like"/>
    <property type="match status" value="1"/>
</dbReference>
<dbReference type="RefSeq" id="WP_313867105.1">
    <property type="nucleotide sequence ID" value="NZ_CP132507.1"/>
</dbReference>
<evidence type="ECO:0000256" key="2">
    <source>
        <dbReference type="ARBA" id="ARBA00023015"/>
    </source>
</evidence>
<dbReference type="InterPro" id="IPR050109">
    <property type="entry name" value="HTH-type_TetR-like_transc_reg"/>
</dbReference>
<dbReference type="EMBL" id="CP132507">
    <property type="protein sequence ID" value="WNO04253.1"/>
    <property type="molecule type" value="Genomic_DNA"/>
</dbReference>
<organism evidence="7 8">
    <name type="scientific">Rhodoferax mekongensis</name>
    <dbReference type="NCBI Taxonomy" id="3068341"/>
    <lineage>
        <taxon>Bacteria</taxon>
        <taxon>Pseudomonadati</taxon>
        <taxon>Pseudomonadota</taxon>
        <taxon>Betaproteobacteria</taxon>
        <taxon>Burkholderiales</taxon>
        <taxon>Comamonadaceae</taxon>
        <taxon>Rhodoferax</taxon>
    </lineage>
</organism>
<dbReference type="SUPFAM" id="SSF48498">
    <property type="entry name" value="Tetracyclin repressor-like, C-terminal domain"/>
    <property type="match status" value="1"/>
</dbReference>
<dbReference type="Pfam" id="PF08361">
    <property type="entry name" value="TetR_C_2"/>
    <property type="match status" value="1"/>
</dbReference>
<dbReference type="InterPro" id="IPR001647">
    <property type="entry name" value="HTH_TetR"/>
</dbReference>
<dbReference type="InterPro" id="IPR013572">
    <property type="entry name" value="Tscrpt_reg_MAATS_C"/>
</dbReference>
<sequence length="208" mass="23652">MARRTKEEALATRELILDAAERVFHQRGVSRTSLQEIAKDAGLTRGAIYWHFENKGELFHAMMERVTLPMMARLTEITQDDEARPLDKIRRNTATALRQVANDAQVRRVFEIAMQKVEYVDEMQEMQQRKISGRNECMDDMQRLLQIAQQLGHIKADAHLRNATIGLFALVGGIKYNWLLDPEAFDLEAVGLATLDAYLAGLKTSPVV</sequence>
<keyword evidence="8" id="KW-1185">Reference proteome</keyword>
<evidence type="ECO:0000313" key="7">
    <source>
        <dbReference type="EMBL" id="WNO04253.1"/>
    </source>
</evidence>
<evidence type="ECO:0000256" key="1">
    <source>
        <dbReference type="ARBA" id="ARBA00022491"/>
    </source>
</evidence>
<dbReference type="PROSITE" id="PS50977">
    <property type="entry name" value="HTH_TETR_2"/>
    <property type="match status" value="1"/>
</dbReference>
<feature type="domain" description="HTH tetR-type" evidence="6">
    <location>
        <begin position="10"/>
        <end position="70"/>
    </location>
</feature>
<protein>
    <submittedName>
        <fullName evidence="7">TetR family transcriptional regulator</fullName>
    </submittedName>
</protein>
<dbReference type="PANTHER" id="PTHR30055">
    <property type="entry name" value="HTH-TYPE TRANSCRIPTIONAL REGULATOR RUTR"/>
    <property type="match status" value="1"/>
</dbReference>
<dbReference type="InterPro" id="IPR036271">
    <property type="entry name" value="Tet_transcr_reg_TetR-rel_C_sf"/>
</dbReference>
<dbReference type="PANTHER" id="PTHR30055:SF240">
    <property type="entry name" value="HTH-TYPE TRANSCRIPTIONAL REGULATOR ACRR"/>
    <property type="match status" value="1"/>
</dbReference>
<evidence type="ECO:0000256" key="3">
    <source>
        <dbReference type="ARBA" id="ARBA00023125"/>
    </source>
</evidence>
<keyword evidence="2" id="KW-0805">Transcription regulation</keyword>
<name>A0ABZ0AXA0_9BURK</name>